<dbReference type="InterPro" id="IPR044053">
    <property type="entry name" value="AsaB-like"/>
</dbReference>
<dbReference type="PANTHER" id="PTHR34598:SF3">
    <property type="entry name" value="OXIDOREDUCTASE AN1597"/>
    <property type="match status" value="1"/>
</dbReference>
<keyword evidence="1" id="KW-0560">Oxidoreductase</keyword>
<dbReference type="AlphaFoldDB" id="A0A1V8SF90"/>
<keyword evidence="4" id="KW-1185">Reference proteome</keyword>
<reference evidence="4" key="1">
    <citation type="submission" date="2017-03" db="EMBL/GenBank/DDBJ databases">
        <title>Genomes of endolithic fungi from Antarctica.</title>
        <authorList>
            <person name="Coleine C."/>
            <person name="Masonjones S."/>
            <person name="Stajich J.E."/>
        </authorList>
    </citation>
    <scope>NUCLEOTIDE SEQUENCE [LARGE SCALE GENOMIC DNA]</scope>
    <source>
        <strain evidence="4">CCFEE 5527</strain>
    </source>
</reference>
<comment type="caution">
    <text evidence="3">The sequence shown here is derived from an EMBL/GenBank/DDBJ whole genome shotgun (WGS) entry which is preliminary data.</text>
</comment>
<comment type="similarity">
    <text evidence="2">Belongs to the asaB hydroxylase/desaturase family.</text>
</comment>
<dbReference type="InParanoid" id="A0A1V8SF90"/>
<dbReference type="EMBL" id="NAJO01000053">
    <property type="protein sequence ID" value="OQN97501.1"/>
    <property type="molecule type" value="Genomic_DNA"/>
</dbReference>
<evidence type="ECO:0000256" key="1">
    <source>
        <dbReference type="ARBA" id="ARBA00023002"/>
    </source>
</evidence>
<sequence>MSQTTTTTKVRAPLEFYLQGGEGIESIHIPLSNKNEGHKFNTQHVDIEDVRGHETDFTLDENGFELLRAPTTFTDFHNSDAVTSHYYAEAEALLKTHLKATHAYAMGHALRSSTDPFPSTPPSTLEPPASFIHCDWSYRGAHLRLTEPLLPCPWEASHHPPNTPWAAYSLWRPLTPVTRDALALADKSTVSDADLQPLTTQFPTGAVNEAASLRFREGQRFVYWGGMQVGEVLLIKLFDSRTDGRARCAPHTAFKGEGDHGEARRSVECRVVVFWEGEEGGCSED</sequence>
<accession>A0A1V8SF90</accession>
<dbReference type="GO" id="GO:0016491">
    <property type="term" value="F:oxidoreductase activity"/>
    <property type="evidence" value="ECO:0007669"/>
    <property type="project" value="UniProtKB-KW"/>
</dbReference>
<evidence type="ECO:0000256" key="2">
    <source>
        <dbReference type="ARBA" id="ARBA00023604"/>
    </source>
</evidence>
<organism evidence="3 4">
    <name type="scientific">Cryoendolithus antarcticus</name>
    <dbReference type="NCBI Taxonomy" id="1507870"/>
    <lineage>
        <taxon>Eukaryota</taxon>
        <taxon>Fungi</taxon>
        <taxon>Dikarya</taxon>
        <taxon>Ascomycota</taxon>
        <taxon>Pezizomycotina</taxon>
        <taxon>Dothideomycetes</taxon>
        <taxon>Dothideomycetidae</taxon>
        <taxon>Cladosporiales</taxon>
        <taxon>Cladosporiaceae</taxon>
        <taxon>Cryoendolithus</taxon>
    </lineage>
</organism>
<name>A0A1V8SF90_9PEZI</name>
<dbReference type="STRING" id="1507870.A0A1V8SF90"/>
<protein>
    <submittedName>
        <fullName evidence="3">Uncharacterized protein</fullName>
    </submittedName>
</protein>
<dbReference type="Proteomes" id="UP000192596">
    <property type="component" value="Unassembled WGS sequence"/>
</dbReference>
<dbReference type="OrthoDB" id="412788at2759"/>
<evidence type="ECO:0000313" key="3">
    <source>
        <dbReference type="EMBL" id="OQN97501.1"/>
    </source>
</evidence>
<dbReference type="NCBIfam" id="NF041278">
    <property type="entry name" value="CmcJ_NvfI_EfuI"/>
    <property type="match status" value="1"/>
</dbReference>
<dbReference type="PANTHER" id="PTHR34598">
    <property type="entry name" value="BLL6449 PROTEIN"/>
    <property type="match status" value="1"/>
</dbReference>
<evidence type="ECO:0000313" key="4">
    <source>
        <dbReference type="Proteomes" id="UP000192596"/>
    </source>
</evidence>
<gene>
    <name evidence="3" type="ORF">B0A48_16654</name>
</gene>
<proteinExistence type="inferred from homology"/>